<gene>
    <name evidence="1" type="ORF">Gocc_2087</name>
</gene>
<name>A0A7M2YW84_9ACTN</name>
<accession>A0A7M2YW84</accession>
<comment type="caution">
    <text evidence="1">The sequence shown here is derived from an EMBL/GenBank/DDBJ whole genome shotgun (WGS) entry which is preliminary data.</text>
</comment>
<evidence type="ECO:0000313" key="1">
    <source>
        <dbReference type="EMBL" id="RDI73990.1"/>
    </source>
</evidence>
<proteinExistence type="predicted"/>
<dbReference type="Proteomes" id="UP000254134">
    <property type="component" value="Unassembled WGS sequence"/>
</dbReference>
<organism evidence="1 2">
    <name type="scientific">Gaiella occulta</name>
    <dbReference type="NCBI Taxonomy" id="1002870"/>
    <lineage>
        <taxon>Bacteria</taxon>
        <taxon>Bacillati</taxon>
        <taxon>Actinomycetota</taxon>
        <taxon>Thermoleophilia</taxon>
        <taxon>Gaiellales</taxon>
        <taxon>Gaiellaceae</taxon>
        <taxon>Gaiella</taxon>
    </lineage>
</organism>
<reference evidence="2" key="2">
    <citation type="journal article" date="2019" name="MicrobiologyOpen">
        <title>High-quality draft genome sequence of Gaiella occulta isolated from a 150 meter deep mineral water borehole and comparison with the genome sequences of other deep-branching lineages of the phylum Actinobacteria.</title>
        <authorList>
            <person name="Severino R."/>
            <person name="Froufe H.J.C."/>
            <person name="Barroso C."/>
            <person name="Albuquerque L."/>
            <person name="Lobo-da-Cunha A."/>
            <person name="da Costa M.S."/>
            <person name="Egas C."/>
        </authorList>
    </citation>
    <scope>NUCLEOTIDE SEQUENCE [LARGE SCALE GENOMIC DNA]</scope>
    <source>
        <strain evidence="2">F2-233</strain>
    </source>
</reference>
<keyword evidence="2" id="KW-1185">Reference proteome</keyword>
<evidence type="ECO:0000313" key="2">
    <source>
        <dbReference type="Proteomes" id="UP000254134"/>
    </source>
</evidence>
<dbReference type="EMBL" id="QQZY01000005">
    <property type="protein sequence ID" value="RDI73990.1"/>
    <property type="molecule type" value="Genomic_DNA"/>
</dbReference>
<dbReference type="AlphaFoldDB" id="A0A7M2YW84"/>
<sequence>MVEEIRSQGGSVYVWPCKRCCGGTISLDAATSPPDGEFELVTAEPLQVFARPGMRLPRELHLELDRKSRVRAYWDGLVWMV</sequence>
<protein>
    <submittedName>
        <fullName evidence="1">Uncharacterized protein</fullName>
    </submittedName>
</protein>
<reference evidence="1 2" key="1">
    <citation type="submission" date="2018-07" db="EMBL/GenBank/DDBJ databases">
        <title>High-quality-draft genome sequence of Gaiella occulta.</title>
        <authorList>
            <person name="Severino R."/>
            <person name="Froufe H.J.C."/>
            <person name="Rainey F.A."/>
            <person name="Barroso C."/>
            <person name="Albuquerque L."/>
            <person name="Lobo-Da-Cunha A."/>
            <person name="Da Costa M.S."/>
            <person name="Egas C."/>
        </authorList>
    </citation>
    <scope>NUCLEOTIDE SEQUENCE [LARGE SCALE GENOMIC DNA]</scope>
    <source>
        <strain evidence="1 2">F2-233</strain>
    </source>
</reference>